<sequence>MIAKDYAWSWNGSCSNGYISGLGTLTLRWGGVVMSETWQNVEPGKRPGVMFVYSQDAYRPSAYSYYRSPTSLLPERISPAECMAIPECNALHADRMALVGAAKTSEEDAAVIAGLKYYDERKARSAQALEERKKTEDFLKQADLRKQQNERDAERRAAAEKAARTASSSEGVLGALGGAIAQIAGAAGGKNAAQLQALGGAMQGAEGGLSNVAAHGINSAGALQVASAASSASEFPGVDLGKNVKFGKSAGNCVKVIRMPKESTYDVETPGLQNTCGVEISVVYCYEGGSFAGMSRGSTCAQQNLGRTKLTPNEKRKIMEVDSVKALYVQACEKPFVSVVPTWNGNTPKGACITSSKYGWGVGYMGGDMRD</sequence>
<proteinExistence type="predicted"/>
<dbReference type="Proteomes" id="UP000382040">
    <property type="component" value="Unassembled WGS sequence"/>
</dbReference>
<gene>
    <name evidence="2" type="ORF">PBR20603_01227</name>
</gene>
<organism evidence="2 3">
    <name type="scientific">Pandoraea bronchicola</name>
    <dbReference type="NCBI Taxonomy" id="2508287"/>
    <lineage>
        <taxon>Bacteria</taxon>
        <taxon>Pseudomonadati</taxon>
        <taxon>Pseudomonadota</taxon>
        <taxon>Betaproteobacteria</taxon>
        <taxon>Burkholderiales</taxon>
        <taxon>Burkholderiaceae</taxon>
        <taxon>Pandoraea</taxon>
    </lineage>
</organism>
<feature type="region of interest" description="Disordered" evidence="1">
    <location>
        <begin position="139"/>
        <end position="164"/>
    </location>
</feature>
<reference evidence="2 3" key="1">
    <citation type="submission" date="2019-08" db="EMBL/GenBank/DDBJ databases">
        <authorList>
            <person name="Peeters C."/>
        </authorList>
    </citation>
    <scope>NUCLEOTIDE SEQUENCE [LARGE SCALE GENOMIC DNA]</scope>
    <source>
        <strain evidence="2 3">LMG 20603</strain>
    </source>
</reference>
<evidence type="ECO:0000313" key="2">
    <source>
        <dbReference type="EMBL" id="VVE87298.1"/>
    </source>
</evidence>
<dbReference type="AlphaFoldDB" id="A0A5E5BPK3"/>
<evidence type="ECO:0000313" key="3">
    <source>
        <dbReference type="Proteomes" id="UP000382040"/>
    </source>
</evidence>
<name>A0A5E5BPK3_9BURK</name>
<feature type="compositionally biased region" description="Basic and acidic residues" evidence="1">
    <location>
        <begin position="139"/>
        <end position="163"/>
    </location>
</feature>
<keyword evidence="3" id="KW-1185">Reference proteome</keyword>
<accession>A0A5E5BPK3</accession>
<evidence type="ECO:0000256" key="1">
    <source>
        <dbReference type="SAM" id="MobiDB-lite"/>
    </source>
</evidence>
<dbReference type="EMBL" id="CABPST010000002">
    <property type="protein sequence ID" value="VVE87298.1"/>
    <property type="molecule type" value="Genomic_DNA"/>
</dbReference>
<protein>
    <submittedName>
        <fullName evidence="2">Uncharacterized protein</fullName>
    </submittedName>
</protein>